<dbReference type="PROSITE" id="PS50067">
    <property type="entry name" value="KINESIN_MOTOR_2"/>
    <property type="match status" value="1"/>
</dbReference>
<keyword evidence="5" id="KW-0493">Microtubule</keyword>
<dbReference type="CDD" id="cd01364">
    <property type="entry name" value="KISc_BimC_Eg5"/>
    <property type="match status" value="1"/>
</dbReference>
<evidence type="ECO:0000256" key="11">
    <source>
        <dbReference type="ARBA" id="ARBA00023212"/>
    </source>
</evidence>
<evidence type="ECO:0000313" key="19">
    <source>
        <dbReference type="Proteomes" id="UP000236621"/>
    </source>
</evidence>
<keyword evidence="4" id="KW-0132">Cell division</keyword>
<feature type="binding site" evidence="14">
    <location>
        <begin position="159"/>
        <end position="166"/>
    </location>
    <ligand>
        <name>ATP</name>
        <dbReference type="ChEBI" id="CHEBI:30616"/>
    </ligand>
</feature>
<dbReference type="GO" id="GO:0072686">
    <property type="term" value="C:mitotic spindle"/>
    <property type="evidence" value="ECO:0007669"/>
    <property type="project" value="TreeGrafter"/>
</dbReference>
<keyword evidence="11" id="KW-0206">Cytoskeleton</keyword>
<keyword evidence="8 14" id="KW-0067">ATP-binding</keyword>
<evidence type="ECO:0000256" key="7">
    <source>
        <dbReference type="ARBA" id="ARBA00022776"/>
    </source>
</evidence>
<evidence type="ECO:0000256" key="10">
    <source>
        <dbReference type="ARBA" id="ARBA00023175"/>
    </source>
</evidence>
<organism evidence="18 19">
    <name type="scientific">Tolypocladium capitatum</name>
    <dbReference type="NCBI Taxonomy" id="45235"/>
    <lineage>
        <taxon>Eukaryota</taxon>
        <taxon>Fungi</taxon>
        <taxon>Dikarya</taxon>
        <taxon>Ascomycota</taxon>
        <taxon>Pezizomycotina</taxon>
        <taxon>Sordariomycetes</taxon>
        <taxon>Hypocreomycetidae</taxon>
        <taxon>Hypocreales</taxon>
        <taxon>Ophiocordycipitaceae</taxon>
        <taxon>Tolypocladium</taxon>
    </lineage>
</organism>
<keyword evidence="7" id="KW-0498">Mitosis</keyword>
<dbReference type="PANTHER" id="PTHR47970">
    <property type="entry name" value="KINESIN-LIKE PROTEIN KIF11"/>
    <property type="match status" value="1"/>
</dbReference>
<comment type="subcellular location">
    <subcellularLocation>
        <location evidence="1">Cytoplasm</location>
        <location evidence="1">Cytoskeleton</location>
    </subcellularLocation>
</comment>
<dbReference type="STRING" id="45235.A0A2K3QME2"/>
<evidence type="ECO:0000256" key="6">
    <source>
        <dbReference type="ARBA" id="ARBA00022741"/>
    </source>
</evidence>
<dbReference type="InterPro" id="IPR001752">
    <property type="entry name" value="Kinesin_motor_dom"/>
</dbReference>
<dbReference type="Gene3D" id="3.40.850.10">
    <property type="entry name" value="Kinesin motor domain"/>
    <property type="match status" value="1"/>
</dbReference>
<comment type="caution">
    <text evidence="18">The sequence shown here is derived from an EMBL/GenBank/DDBJ whole genome shotgun (WGS) entry which is preliminary data.</text>
</comment>
<dbReference type="GO" id="GO:0008574">
    <property type="term" value="F:plus-end-directed microtubule motor activity"/>
    <property type="evidence" value="ECO:0007669"/>
    <property type="project" value="TreeGrafter"/>
</dbReference>
<evidence type="ECO:0000256" key="5">
    <source>
        <dbReference type="ARBA" id="ARBA00022701"/>
    </source>
</evidence>
<evidence type="ECO:0000256" key="9">
    <source>
        <dbReference type="ARBA" id="ARBA00023054"/>
    </source>
</evidence>
<dbReference type="InterPro" id="IPR025901">
    <property type="entry name" value="Kinesin-assoc_MT-bd_dom"/>
</dbReference>
<dbReference type="SMART" id="SM00129">
    <property type="entry name" value="KISc"/>
    <property type="match status" value="1"/>
</dbReference>
<dbReference type="EMBL" id="NRSZ01000223">
    <property type="protein sequence ID" value="PNY28700.1"/>
    <property type="molecule type" value="Genomic_DNA"/>
</dbReference>
<accession>A0A2K3QME2</accession>
<evidence type="ECO:0000256" key="8">
    <source>
        <dbReference type="ARBA" id="ARBA00022840"/>
    </source>
</evidence>
<feature type="compositionally biased region" description="Low complexity" evidence="16">
    <location>
        <begin position="33"/>
        <end position="49"/>
    </location>
</feature>
<evidence type="ECO:0000313" key="18">
    <source>
        <dbReference type="EMBL" id="PNY28700.1"/>
    </source>
</evidence>
<dbReference type="InterPro" id="IPR027417">
    <property type="entry name" value="P-loop_NTPase"/>
</dbReference>
<dbReference type="InterPro" id="IPR019821">
    <property type="entry name" value="Kinesin_motor_CS"/>
</dbReference>
<dbReference type="SUPFAM" id="SSF52540">
    <property type="entry name" value="P-loop containing nucleoside triphosphate hydrolases"/>
    <property type="match status" value="1"/>
</dbReference>
<comment type="similarity">
    <text evidence="13">Belongs to the TRAFAC class myosin-kinesin ATPase superfamily. Kinesin family. KIN-5/BimC subfamily.</text>
</comment>
<evidence type="ECO:0000256" key="14">
    <source>
        <dbReference type="PROSITE-ProRule" id="PRU00283"/>
    </source>
</evidence>
<keyword evidence="12" id="KW-0131">Cell cycle</keyword>
<reference evidence="18 19" key="1">
    <citation type="submission" date="2017-08" db="EMBL/GenBank/DDBJ databases">
        <title>Harnessing the power of phylogenomics to disentangle the directionality and signatures of interkingdom host jumping in the parasitic fungal genus Tolypocladium.</title>
        <authorList>
            <person name="Quandt C.A."/>
            <person name="Patterson W."/>
            <person name="Spatafora J.W."/>
        </authorList>
    </citation>
    <scope>NUCLEOTIDE SEQUENCE [LARGE SCALE GENOMIC DNA]</scope>
    <source>
        <strain evidence="18 19">CBS 113982</strain>
    </source>
</reference>
<feature type="domain" description="Kinesin motor" evidence="17">
    <location>
        <begin position="73"/>
        <end position="411"/>
    </location>
</feature>
<dbReference type="GO" id="GO:0007018">
    <property type="term" value="P:microtubule-based movement"/>
    <property type="evidence" value="ECO:0007669"/>
    <property type="project" value="InterPro"/>
</dbReference>
<dbReference type="Pfam" id="PF13931">
    <property type="entry name" value="Microtub_bind"/>
    <property type="match status" value="1"/>
</dbReference>
<name>A0A2K3QME2_9HYPO</name>
<keyword evidence="3" id="KW-0597">Phosphoprotein</keyword>
<dbReference type="PANTHER" id="PTHR47970:SF12">
    <property type="entry name" value="KINESIN FAMILY MEMBER 11"/>
    <property type="match status" value="1"/>
</dbReference>
<keyword evidence="19" id="KW-1185">Reference proteome</keyword>
<dbReference type="GO" id="GO:0051301">
    <property type="term" value="P:cell division"/>
    <property type="evidence" value="ECO:0007669"/>
    <property type="project" value="UniProtKB-KW"/>
</dbReference>
<evidence type="ECO:0000256" key="12">
    <source>
        <dbReference type="ARBA" id="ARBA00023306"/>
    </source>
</evidence>
<dbReference type="GO" id="GO:0000073">
    <property type="term" value="P:initial mitotic spindle pole body separation"/>
    <property type="evidence" value="ECO:0007669"/>
    <property type="project" value="TreeGrafter"/>
</dbReference>
<evidence type="ECO:0000256" key="3">
    <source>
        <dbReference type="ARBA" id="ARBA00022553"/>
    </source>
</evidence>
<dbReference type="GO" id="GO:0008017">
    <property type="term" value="F:microtubule binding"/>
    <property type="evidence" value="ECO:0007669"/>
    <property type="project" value="InterPro"/>
</dbReference>
<keyword evidence="10 14" id="KW-0505">Motor protein</keyword>
<keyword evidence="2" id="KW-0963">Cytoplasm</keyword>
<dbReference type="GO" id="GO:0005876">
    <property type="term" value="C:spindle microtubule"/>
    <property type="evidence" value="ECO:0007669"/>
    <property type="project" value="TreeGrafter"/>
</dbReference>
<evidence type="ECO:0000256" key="16">
    <source>
        <dbReference type="SAM" id="MobiDB-lite"/>
    </source>
</evidence>
<keyword evidence="9 15" id="KW-0175">Coiled coil</keyword>
<dbReference type="PROSITE" id="PS00411">
    <property type="entry name" value="KINESIN_MOTOR_1"/>
    <property type="match status" value="1"/>
</dbReference>
<feature type="region of interest" description="Disordered" evidence="16">
    <location>
        <begin position="1"/>
        <end position="70"/>
    </location>
</feature>
<dbReference type="InterPro" id="IPR036961">
    <property type="entry name" value="Kinesin_motor_dom_sf"/>
</dbReference>
<evidence type="ECO:0000256" key="4">
    <source>
        <dbReference type="ARBA" id="ARBA00022618"/>
    </source>
</evidence>
<dbReference type="InterPro" id="IPR047149">
    <property type="entry name" value="KIF11-like"/>
</dbReference>
<evidence type="ECO:0000256" key="2">
    <source>
        <dbReference type="ARBA" id="ARBA00022490"/>
    </source>
</evidence>
<dbReference type="GO" id="GO:0005634">
    <property type="term" value="C:nucleus"/>
    <property type="evidence" value="ECO:0007669"/>
    <property type="project" value="TreeGrafter"/>
</dbReference>
<dbReference type="GO" id="GO:0005524">
    <property type="term" value="F:ATP binding"/>
    <property type="evidence" value="ECO:0007669"/>
    <property type="project" value="UniProtKB-UniRule"/>
</dbReference>
<evidence type="ECO:0000259" key="17">
    <source>
        <dbReference type="PROSITE" id="PS50067"/>
    </source>
</evidence>
<keyword evidence="6 14" id="KW-0547">Nucleotide-binding</keyword>
<evidence type="ECO:0000256" key="1">
    <source>
        <dbReference type="ARBA" id="ARBA00004245"/>
    </source>
</evidence>
<dbReference type="PRINTS" id="PR00380">
    <property type="entry name" value="KINESINHEAVY"/>
</dbReference>
<dbReference type="Pfam" id="PF00225">
    <property type="entry name" value="Kinesin"/>
    <property type="match status" value="1"/>
</dbReference>
<evidence type="ECO:0000256" key="15">
    <source>
        <dbReference type="SAM" id="Coils"/>
    </source>
</evidence>
<feature type="region of interest" description="Disordered" evidence="16">
    <location>
        <begin position="1058"/>
        <end position="1086"/>
    </location>
</feature>
<sequence length="1160" mass="128339">MGSSVRPGVSSRAGTRPGGVRASTARHPSVLGASRVPAADRAGAASPADSVSTSGTKRKERDFDPDAGGEETNINVVVRCRGRNEREVKENSAVVVRTDGVKGKLVELLIGANALSNKTYNFDRVFSPAADQNMVFDDTVKPILEEMLAGYNCTIFAYGQTGTGKTYTMSGDMTETLGMLSEEAGIIPRVLQQLFNKLEIDDTENCVKCSFIELYNEELRDLLSIEESAKLKIFDDVSRKGHAGTIIQGMEEKHIKNASEGIKVLQDGSLKRQVAATKCNDLSSRSHTVFTITAYVKKTNEHGVDDFVSAGKLNLVDLAGSENIQRSGAENKRAAEAGLINKSLLTLGRVINALVDRSAHIPYRESKLTRLLQDSLGGRTKTCIIATISPAKSNLEETISTLDYAFRAKNIRNKPQLNPMLNKKMLLRDFANEIEKLKSELIATRQRNGVYLSNDSYEEMTAQSESRRIVMEEQAAKMETLETNLRNKVQGLFSLTTSFMGLKKDHEGTKAQLDDTKGVLDRTEIVLAATRKTLAEEARLRKAHEETEDKLTEIGGQLINKLKKTVHDVGGLHAKNKRKSDLQSLNRAVWGTSQGQVADVTSMVERRVLEFQDEQLEHILGVERRMGDFVGEELRKLSATQSFLDEHLNVFVDSKKQMLEQKQRSKDDVDDVLEEIEVIRDGVKEKVGESLRSISQAAEKIAADVLDEMNCLHDTLHNSYSSLGKDFKSTFEDLVRHITAQRSETENLRLQLHSAMNTIVVQNSGISTRIQEALDEERRQATEDRQKLIAHITALANGQAESQEARLADRASHLQQSVADSSTSIEAAVSQYEQGMEAWDDKEGRLLEDVKKSREQLKTKFKDDWTAASEQSIAIQNTAKSVHAETVRVVDEQMEHLDAQMEALDDFVTRARAENASHHDAHSQSVQALSNTVEESFGNISAHFKTTFDRVKNLGDEMALDANDLQDGLERLETQLCQPLANLREGIASTSLQEYRPTGETPQKVMYTYPTKLPRTEPHDVLISSIDDAPRAGQAQDEDGTEHDESIVLSDLDASTRKMSSPLVQRRPSIASSLDRNPLSTSLREVSPNMTTGAIGFDARVSTMSMPADHTMPMLKTSTKAARPGARKGSAAVEGRENLLPLTTEVFAQSMSRRKSPRLN</sequence>
<dbReference type="InterPro" id="IPR047241">
    <property type="entry name" value="KIF11-like_kin_motor_dom"/>
</dbReference>
<dbReference type="FunFam" id="3.40.850.10:FF:000051">
    <property type="entry name" value="Kinesin-like protein bimC"/>
    <property type="match status" value="1"/>
</dbReference>
<protein>
    <submittedName>
        <fullName evidence="18">Kinesin-like protein bimC</fullName>
    </submittedName>
</protein>
<proteinExistence type="inferred from homology"/>
<dbReference type="AlphaFoldDB" id="A0A2K3QME2"/>
<feature type="coiled-coil region" evidence="15">
    <location>
        <begin position="420"/>
        <end position="447"/>
    </location>
</feature>
<dbReference type="OrthoDB" id="3176171at2759"/>
<dbReference type="Proteomes" id="UP000236621">
    <property type="component" value="Unassembled WGS sequence"/>
</dbReference>
<gene>
    <name evidence="18" type="ORF">TCAP_01376</name>
</gene>
<feature type="compositionally biased region" description="Polar residues" evidence="16">
    <location>
        <begin position="1070"/>
        <end position="1086"/>
    </location>
</feature>
<evidence type="ECO:0000256" key="13">
    <source>
        <dbReference type="ARBA" id="ARBA00034704"/>
    </source>
</evidence>